<reference evidence="3" key="1">
    <citation type="journal article" date="2019" name="Int. J. Syst. Evol. Microbiol.">
        <title>The Global Catalogue of Microorganisms (GCM) 10K type strain sequencing project: providing services to taxonomists for standard genome sequencing and annotation.</title>
        <authorList>
            <consortium name="The Broad Institute Genomics Platform"/>
            <consortium name="The Broad Institute Genome Sequencing Center for Infectious Disease"/>
            <person name="Wu L."/>
            <person name="Ma J."/>
        </authorList>
    </citation>
    <scope>NUCLEOTIDE SEQUENCE [LARGE SCALE GENOMIC DNA]</scope>
    <source>
        <strain evidence="3">JCM 5067</strain>
    </source>
</reference>
<feature type="compositionally biased region" description="Polar residues" evidence="1">
    <location>
        <begin position="74"/>
        <end position="83"/>
    </location>
</feature>
<evidence type="ECO:0000313" key="3">
    <source>
        <dbReference type="Proteomes" id="UP001500668"/>
    </source>
</evidence>
<evidence type="ECO:0000256" key="1">
    <source>
        <dbReference type="SAM" id="MobiDB-lite"/>
    </source>
</evidence>
<gene>
    <name evidence="2" type="ORF">GCM10010394_22200</name>
</gene>
<name>A0ABP3QN38_9ACTN</name>
<protein>
    <submittedName>
        <fullName evidence="2">Uncharacterized protein</fullName>
    </submittedName>
</protein>
<feature type="compositionally biased region" description="Basic residues" evidence="1">
    <location>
        <begin position="62"/>
        <end position="72"/>
    </location>
</feature>
<dbReference type="EMBL" id="BAAACA010000014">
    <property type="protein sequence ID" value="GAA0592511.1"/>
    <property type="molecule type" value="Genomic_DNA"/>
</dbReference>
<evidence type="ECO:0000313" key="2">
    <source>
        <dbReference type="EMBL" id="GAA0592511.1"/>
    </source>
</evidence>
<feature type="region of interest" description="Disordered" evidence="1">
    <location>
        <begin position="1"/>
        <end position="34"/>
    </location>
</feature>
<dbReference type="Proteomes" id="UP001500668">
    <property type="component" value="Unassembled WGS sequence"/>
</dbReference>
<sequence length="83" mass="8997">MADGQEPAGVQRRRWQDTCPAHPGRYGEGPPDPAVRATAAFRLRRRVPAAQARGIQEPGRAAVRRAQGRRAARNGTSRRLSGG</sequence>
<feature type="region of interest" description="Disordered" evidence="1">
    <location>
        <begin position="49"/>
        <end position="83"/>
    </location>
</feature>
<comment type="caution">
    <text evidence="2">The sequence shown here is derived from an EMBL/GenBank/DDBJ whole genome shotgun (WGS) entry which is preliminary data.</text>
</comment>
<keyword evidence="3" id="KW-1185">Reference proteome</keyword>
<accession>A0ABP3QN38</accession>
<proteinExistence type="predicted"/>
<organism evidence="2 3">
    <name type="scientific">Streptomyces crystallinus</name>
    <dbReference type="NCBI Taxonomy" id="68191"/>
    <lineage>
        <taxon>Bacteria</taxon>
        <taxon>Bacillati</taxon>
        <taxon>Actinomycetota</taxon>
        <taxon>Actinomycetes</taxon>
        <taxon>Kitasatosporales</taxon>
        <taxon>Streptomycetaceae</taxon>
        <taxon>Streptomyces</taxon>
    </lineage>
</organism>